<organism evidence="1 2">
    <name type="scientific">Neobacillus ginsengisoli</name>
    <dbReference type="NCBI Taxonomy" id="904295"/>
    <lineage>
        <taxon>Bacteria</taxon>
        <taxon>Bacillati</taxon>
        <taxon>Bacillota</taxon>
        <taxon>Bacilli</taxon>
        <taxon>Bacillales</taxon>
        <taxon>Bacillaceae</taxon>
        <taxon>Neobacillus</taxon>
    </lineage>
</organism>
<reference evidence="1 2" key="1">
    <citation type="submission" date="2023-07" db="EMBL/GenBank/DDBJ databases">
        <title>Genomic Encyclopedia of Type Strains, Phase IV (KMG-IV): sequencing the most valuable type-strain genomes for metagenomic binning, comparative biology and taxonomic classification.</title>
        <authorList>
            <person name="Goeker M."/>
        </authorList>
    </citation>
    <scope>NUCLEOTIDE SEQUENCE [LARGE SCALE GENOMIC DNA]</scope>
    <source>
        <strain evidence="1 2">DSM 27594</strain>
    </source>
</reference>
<comment type="caution">
    <text evidence="1">The sequence shown here is derived from an EMBL/GenBank/DDBJ whole genome shotgun (WGS) entry which is preliminary data.</text>
</comment>
<name>A0ABT9Y3B8_9BACI</name>
<sequence>MEGIKKRLELINTKGNSHFVNTVARAEEVVGA</sequence>
<dbReference type="EMBL" id="JAUSTW010000019">
    <property type="protein sequence ID" value="MDQ0202226.1"/>
    <property type="molecule type" value="Genomic_DNA"/>
</dbReference>
<gene>
    <name evidence="1" type="ORF">J2S10_005460</name>
</gene>
<accession>A0ABT9Y3B8</accession>
<evidence type="ECO:0000313" key="2">
    <source>
        <dbReference type="Proteomes" id="UP001224122"/>
    </source>
</evidence>
<evidence type="ECO:0000313" key="1">
    <source>
        <dbReference type="EMBL" id="MDQ0202226.1"/>
    </source>
</evidence>
<dbReference type="Proteomes" id="UP001224122">
    <property type="component" value="Unassembled WGS sequence"/>
</dbReference>
<keyword evidence="2" id="KW-1185">Reference proteome</keyword>
<proteinExistence type="predicted"/>
<protein>
    <submittedName>
        <fullName evidence="1">Uncharacterized protein</fullName>
    </submittedName>
</protein>